<keyword evidence="3" id="KW-1185">Reference proteome</keyword>
<dbReference type="CTD" id="9826206"/>
<feature type="region of interest" description="Disordered" evidence="1">
    <location>
        <begin position="39"/>
        <end position="59"/>
    </location>
</feature>
<evidence type="ECO:0000313" key="2">
    <source>
        <dbReference type="EMBL" id="EFP10167.1"/>
    </source>
</evidence>
<dbReference type="HOGENOM" id="CLU_168481_0_0_1"/>
<dbReference type="AlphaFoldDB" id="E3MVE8"/>
<dbReference type="RefSeq" id="XP_003099947.2">
    <property type="nucleotide sequence ID" value="XM_003099899.2"/>
</dbReference>
<dbReference type="Proteomes" id="UP000008281">
    <property type="component" value="Unassembled WGS sequence"/>
</dbReference>
<dbReference type="EMBL" id="DS268482">
    <property type="protein sequence ID" value="EFP10167.1"/>
    <property type="molecule type" value="Genomic_DNA"/>
</dbReference>
<dbReference type="GeneID" id="9826206"/>
<reference evidence="2" key="1">
    <citation type="submission" date="2007-07" db="EMBL/GenBank/DDBJ databases">
        <title>PCAP assembly of the Caenorhabditis remanei genome.</title>
        <authorList>
            <consortium name="The Caenorhabditis remanei Sequencing Consortium"/>
            <person name="Wilson R.K."/>
        </authorList>
    </citation>
    <scope>NUCLEOTIDE SEQUENCE [LARGE SCALE GENOMIC DNA]</scope>
    <source>
        <strain evidence="2">PB4641</strain>
    </source>
</reference>
<protein>
    <submittedName>
        <fullName evidence="2">Uncharacterized protein</fullName>
    </submittedName>
</protein>
<organism evidence="3">
    <name type="scientific">Caenorhabditis remanei</name>
    <name type="common">Caenorhabditis vulgaris</name>
    <dbReference type="NCBI Taxonomy" id="31234"/>
    <lineage>
        <taxon>Eukaryota</taxon>
        <taxon>Metazoa</taxon>
        <taxon>Ecdysozoa</taxon>
        <taxon>Nematoda</taxon>
        <taxon>Chromadorea</taxon>
        <taxon>Rhabditida</taxon>
        <taxon>Rhabditina</taxon>
        <taxon>Rhabditomorpha</taxon>
        <taxon>Rhabditoidea</taxon>
        <taxon>Rhabditidae</taxon>
        <taxon>Peloderinae</taxon>
        <taxon>Caenorhabditis</taxon>
    </lineage>
</organism>
<dbReference type="OMA" id="SWVSMSI"/>
<dbReference type="InParanoid" id="E3MVE8"/>
<evidence type="ECO:0000256" key="1">
    <source>
        <dbReference type="SAM" id="MobiDB-lite"/>
    </source>
</evidence>
<dbReference type="KEGG" id="crq:GCK72_007126"/>
<evidence type="ECO:0000313" key="3">
    <source>
        <dbReference type="Proteomes" id="UP000008281"/>
    </source>
</evidence>
<proteinExistence type="predicted"/>
<accession>E3MVE8</accession>
<gene>
    <name evidence="2" type="ORF">CRE_24604</name>
</gene>
<sequence length="119" mass="13164">MLSAVASTSSLIQFSTSSPLASRRKISEISNPTESLYRKWSHVGTPPRSSTSTMIAGNGSSNYHHHQKGVLQSTLSMSAKDRARKFSEKIASWVSMSISLFQFRSIYGLYRFSQADPIS</sequence>
<dbReference type="eggNOG" id="ENOG502TA3R">
    <property type="taxonomic scope" value="Eukaryota"/>
</dbReference>
<feature type="compositionally biased region" description="Polar residues" evidence="1">
    <location>
        <begin position="47"/>
        <end position="59"/>
    </location>
</feature>
<name>E3MVE8_CAERE</name>
<dbReference type="OrthoDB" id="10374883at2759"/>